<keyword evidence="2" id="KW-1185">Reference proteome</keyword>
<evidence type="ECO:0000313" key="1">
    <source>
        <dbReference type="EMBL" id="KAJ7569106.1"/>
    </source>
</evidence>
<reference evidence="2" key="1">
    <citation type="journal article" date="2024" name="Proc. Natl. Acad. Sci. U.S.A.">
        <title>Extraordinary preservation of gene collinearity over three hundred million years revealed in homosporous lycophytes.</title>
        <authorList>
            <person name="Li C."/>
            <person name="Wickell D."/>
            <person name="Kuo L.Y."/>
            <person name="Chen X."/>
            <person name="Nie B."/>
            <person name="Liao X."/>
            <person name="Peng D."/>
            <person name="Ji J."/>
            <person name="Jenkins J."/>
            <person name="Williams M."/>
            <person name="Shu S."/>
            <person name="Plott C."/>
            <person name="Barry K."/>
            <person name="Rajasekar S."/>
            <person name="Grimwood J."/>
            <person name="Han X."/>
            <person name="Sun S."/>
            <person name="Hou Z."/>
            <person name="He W."/>
            <person name="Dai G."/>
            <person name="Sun C."/>
            <person name="Schmutz J."/>
            <person name="Leebens-Mack J.H."/>
            <person name="Li F.W."/>
            <person name="Wang L."/>
        </authorList>
    </citation>
    <scope>NUCLEOTIDE SEQUENCE [LARGE SCALE GENOMIC DNA]</scope>
    <source>
        <strain evidence="2">cv. PW_Plant_1</strain>
    </source>
</reference>
<accession>A0ACC2ERN7</accession>
<protein>
    <submittedName>
        <fullName evidence="1">Uncharacterized protein</fullName>
    </submittedName>
</protein>
<sequence>MMVLIVLIAPIIVSVLLLFPEIVFQWKTRRLVSGNGTRVPRGNWWLPWIGSSLDFLLKSPDQFYKDNFSRYGSIYLTHVLGSPTIMTSTPEEAKFVLASRHRSFRACYPTSIQRVLNDPSWEGDFHSRIRKIIQTPMLPESLQLNIGKFDSLVRVVLTSWEKSPYIITHDETRKLAFNIALYVSCTLPPSDDSAKMLEDYGHLSIGTVSLPFDIPGTRFHVALKKSKEILARLNDIIISRRMKKVVYDDILSSLMESTDKNGKYLSNNEIRDILITFIFAGHETTAVFLVWIVKYLTDNPDILEQVKTEQCHVKMSKSENEPLSWCDLKNMPLTSRVVQETLRLSNVAPFSPREVIEDVEYKGVFIPKGWKVQVYYRHFHLSPEYYKDPYKFDPSRFELPLKPSIYMPFGNGVRLCPGSELVKLEALLFVHNLVTTYSWKIVGQDRGTQYWPTPRPRGGLRLEISKIVN</sequence>
<comment type="caution">
    <text evidence="1">The sequence shown here is derived from an EMBL/GenBank/DDBJ whole genome shotgun (WGS) entry which is preliminary data.</text>
</comment>
<dbReference type="EMBL" id="CM055092">
    <property type="protein sequence ID" value="KAJ7569106.1"/>
    <property type="molecule type" value="Genomic_DNA"/>
</dbReference>
<proteinExistence type="predicted"/>
<dbReference type="Proteomes" id="UP001162992">
    <property type="component" value="Chromosome 1"/>
</dbReference>
<evidence type="ECO:0000313" key="2">
    <source>
        <dbReference type="Proteomes" id="UP001162992"/>
    </source>
</evidence>
<organism evidence="1 2">
    <name type="scientific">Diphasiastrum complanatum</name>
    <name type="common">Issler's clubmoss</name>
    <name type="synonym">Lycopodium complanatum</name>
    <dbReference type="NCBI Taxonomy" id="34168"/>
    <lineage>
        <taxon>Eukaryota</taxon>
        <taxon>Viridiplantae</taxon>
        <taxon>Streptophyta</taxon>
        <taxon>Embryophyta</taxon>
        <taxon>Tracheophyta</taxon>
        <taxon>Lycopodiopsida</taxon>
        <taxon>Lycopodiales</taxon>
        <taxon>Lycopodiaceae</taxon>
        <taxon>Lycopodioideae</taxon>
        <taxon>Diphasiastrum</taxon>
    </lineage>
</organism>
<name>A0ACC2ERN7_DIPCM</name>
<gene>
    <name evidence="1" type="ORF">O6H91_01G060500</name>
</gene>